<sequence>MTLSGRTALVTGAAGGLGREIALGLARAGAHVVLHGRSIDRLAALADEIGRAGGSSEAIVFDLADEAALAAALADRPPVDILVNNAGERDRRPLGDLDRAAVRRVLEINLVAPFDLARMLAPRMAAGGRIINITSIAGPIARGGDAAYTLSKGGLDALTRALAAELGSRQITVNAVAPGFFATEANAAMVADPAIAEHLERRTSLGRWGRPEEIAGAVLFLASDAASYVTGQVLAVDGGYLAHF</sequence>
<dbReference type="InterPro" id="IPR036291">
    <property type="entry name" value="NAD(P)-bd_dom_sf"/>
</dbReference>
<comment type="similarity">
    <text evidence="1">Belongs to the short-chain dehydrogenases/reductases (SDR) family.</text>
</comment>
<dbReference type="EMBL" id="JBDIZK010000003">
    <property type="protein sequence ID" value="MEN3746741.1"/>
    <property type="molecule type" value="Genomic_DNA"/>
</dbReference>
<dbReference type="SMART" id="SM00822">
    <property type="entry name" value="PKS_KR"/>
    <property type="match status" value="1"/>
</dbReference>
<gene>
    <name evidence="3" type="ORF">TPR58_06155</name>
</gene>
<evidence type="ECO:0000313" key="3">
    <source>
        <dbReference type="EMBL" id="MEN3746741.1"/>
    </source>
</evidence>
<protein>
    <submittedName>
        <fullName evidence="3">SDR family oxidoreductase</fullName>
    </submittedName>
</protein>
<proteinExistence type="inferred from homology"/>
<dbReference type="NCBIfam" id="NF004778">
    <property type="entry name" value="PRK06124.1"/>
    <property type="match status" value="1"/>
</dbReference>
<dbReference type="InterPro" id="IPR002347">
    <property type="entry name" value="SDR_fam"/>
</dbReference>
<dbReference type="SUPFAM" id="SSF51735">
    <property type="entry name" value="NAD(P)-binding Rossmann-fold domains"/>
    <property type="match status" value="1"/>
</dbReference>
<evidence type="ECO:0000259" key="2">
    <source>
        <dbReference type="SMART" id="SM00822"/>
    </source>
</evidence>
<organism evidence="3 4">
    <name type="scientific">Sphingomonas rustica</name>
    <dbReference type="NCBI Taxonomy" id="3103142"/>
    <lineage>
        <taxon>Bacteria</taxon>
        <taxon>Pseudomonadati</taxon>
        <taxon>Pseudomonadota</taxon>
        <taxon>Alphaproteobacteria</taxon>
        <taxon>Sphingomonadales</taxon>
        <taxon>Sphingomonadaceae</taxon>
        <taxon>Sphingomonas</taxon>
    </lineage>
</organism>
<evidence type="ECO:0000256" key="1">
    <source>
        <dbReference type="ARBA" id="ARBA00006484"/>
    </source>
</evidence>
<reference evidence="3 4" key="1">
    <citation type="submission" date="2024-05" db="EMBL/GenBank/DDBJ databases">
        <title>Sphingomonas sp. HF-S3 16S ribosomal RNA gene Genome sequencing and assembly.</title>
        <authorList>
            <person name="Lee H."/>
        </authorList>
    </citation>
    <scope>NUCLEOTIDE SEQUENCE [LARGE SCALE GENOMIC DNA]</scope>
    <source>
        <strain evidence="3 4">HF-S3</strain>
    </source>
</reference>
<feature type="domain" description="Ketoreductase" evidence="2">
    <location>
        <begin position="6"/>
        <end position="184"/>
    </location>
</feature>
<comment type="caution">
    <text evidence="3">The sequence shown here is derived from an EMBL/GenBank/DDBJ whole genome shotgun (WGS) entry which is preliminary data.</text>
</comment>
<name>A0ABV0B831_9SPHN</name>
<keyword evidence="4" id="KW-1185">Reference proteome</keyword>
<dbReference type="Gene3D" id="3.40.50.720">
    <property type="entry name" value="NAD(P)-binding Rossmann-like Domain"/>
    <property type="match status" value="1"/>
</dbReference>
<dbReference type="Proteomes" id="UP001427805">
    <property type="component" value="Unassembled WGS sequence"/>
</dbReference>
<accession>A0ABV0B831</accession>
<dbReference type="Pfam" id="PF13561">
    <property type="entry name" value="adh_short_C2"/>
    <property type="match status" value="1"/>
</dbReference>
<dbReference type="RefSeq" id="WP_346245742.1">
    <property type="nucleotide sequence ID" value="NZ_JBDIZK010000003.1"/>
</dbReference>
<dbReference type="PANTHER" id="PTHR42760:SF135">
    <property type="entry name" value="BLL7886 PROTEIN"/>
    <property type="match status" value="1"/>
</dbReference>
<dbReference type="PRINTS" id="PR00081">
    <property type="entry name" value="GDHRDH"/>
</dbReference>
<dbReference type="PANTHER" id="PTHR42760">
    <property type="entry name" value="SHORT-CHAIN DEHYDROGENASES/REDUCTASES FAMILY MEMBER"/>
    <property type="match status" value="1"/>
</dbReference>
<dbReference type="InterPro" id="IPR057326">
    <property type="entry name" value="KR_dom"/>
</dbReference>
<evidence type="ECO:0000313" key="4">
    <source>
        <dbReference type="Proteomes" id="UP001427805"/>
    </source>
</evidence>
<dbReference type="PRINTS" id="PR00080">
    <property type="entry name" value="SDRFAMILY"/>
</dbReference>